<evidence type="ECO:0000313" key="2">
    <source>
        <dbReference type="EMBL" id="PTB66494.1"/>
    </source>
</evidence>
<dbReference type="InterPro" id="IPR001810">
    <property type="entry name" value="F-box_dom"/>
</dbReference>
<sequence>MTALLVCPTEILNFIFKCLPASSLHALCRISKGLRQVAEPLLYSGIELIWDTLRPPTIIALLCTLQLRPQLASLVKKLSLQSPYKVIPPSISTEGADLHGFVATILGINAPFLDLWIQESENRTMDAFVMLLLYFVRNITNLRLTGAFARENGLLDMMLRASLFANTADVLPLSHLSSVRSITAEIDNTVVLEWPTYTPNPSNITTLDLKVLREGHLGRILATRKNLKTLKWEWSWEPYQTDGINNHVINLHQITADLSFVQGTLESLQLSATVKLEHQDPRPRINGSLKCLEDVRNLRKLQVPQLGLEDLMPKNIRHLTINEDMSRLKEMITWQGRDLFNRLQQCFTLSLHRSNDQLLGDQLEDLLD</sequence>
<organism evidence="2 3">
    <name type="scientific">Trichoderma citrinoviride</name>
    <dbReference type="NCBI Taxonomy" id="58853"/>
    <lineage>
        <taxon>Eukaryota</taxon>
        <taxon>Fungi</taxon>
        <taxon>Dikarya</taxon>
        <taxon>Ascomycota</taxon>
        <taxon>Pezizomycotina</taxon>
        <taxon>Sordariomycetes</taxon>
        <taxon>Hypocreomycetidae</taxon>
        <taxon>Hypocreales</taxon>
        <taxon>Hypocreaceae</taxon>
        <taxon>Trichoderma</taxon>
    </lineage>
</organism>
<dbReference type="RefSeq" id="XP_024749814.1">
    <property type="nucleotide sequence ID" value="XM_024895265.1"/>
</dbReference>
<name>A0A2T4BAZ6_9HYPO</name>
<dbReference type="EMBL" id="KZ680213">
    <property type="protein sequence ID" value="PTB66494.1"/>
    <property type="molecule type" value="Genomic_DNA"/>
</dbReference>
<dbReference type="Proteomes" id="UP000241546">
    <property type="component" value="Unassembled WGS sequence"/>
</dbReference>
<evidence type="ECO:0000259" key="1">
    <source>
        <dbReference type="PROSITE" id="PS50181"/>
    </source>
</evidence>
<dbReference type="PROSITE" id="PS50181">
    <property type="entry name" value="FBOX"/>
    <property type="match status" value="1"/>
</dbReference>
<feature type="domain" description="F-box" evidence="1">
    <location>
        <begin position="1"/>
        <end position="53"/>
    </location>
</feature>
<reference evidence="3" key="1">
    <citation type="submission" date="2016-07" db="EMBL/GenBank/DDBJ databases">
        <title>Multiple horizontal gene transfer events from other fungi enriched the ability of initially mycotrophic Trichoderma (Ascomycota) to feed on dead plant biomass.</title>
        <authorList>
            <consortium name="DOE Joint Genome Institute"/>
            <person name="Atanasova L."/>
            <person name="Chenthamara K."/>
            <person name="Zhang J."/>
            <person name="Grujic M."/>
            <person name="Henrissat B."/>
            <person name="Kuo A."/>
            <person name="Aerts A."/>
            <person name="Salamov A."/>
            <person name="Lipzen A."/>
            <person name="Labutti K."/>
            <person name="Barry K."/>
            <person name="Miao Y."/>
            <person name="Rahimi M.J."/>
            <person name="Shen Q."/>
            <person name="Grigoriev I.V."/>
            <person name="Kubicek C.P."/>
            <person name="Druzhinina I.S."/>
        </authorList>
    </citation>
    <scope>NUCLEOTIDE SEQUENCE [LARGE SCALE GENOMIC DNA]</scope>
    <source>
        <strain evidence="3">TUCIM 6016</strain>
    </source>
</reference>
<accession>A0A2T4BAZ6</accession>
<dbReference type="OrthoDB" id="4191831at2759"/>
<proteinExistence type="predicted"/>
<gene>
    <name evidence="2" type="ORF">BBK36DRAFT_1169085</name>
</gene>
<dbReference type="AlphaFoldDB" id="A0A2T4BAZ6"/>
<keyword evidence="3" id="KW-1185">Reference proteome</keyword>
<dbReference type="GeneID" id="36603383"/>
<evidence type="ECO:0000313" key="3">
    <source>
        <dbReference type="Proteomes" id="UP000241546"/>
    </source>
</evidence>
<protein>
    <recommendedName>
        <fullName evidence="1">F-box domain-containing protein</fullName>
    </recommendedName>
</protein>